<dbReference type="InterPro" id="IPR036390">
    <property type="entry name" value="WH_DNA-bd_sf"/>
</dbReference>
<dbReference type="Pfam" id="PF00126">
    <property type="entry name" value="HTH_1"/>
    <property type="match status" value="1"/>
</dbReference>
<dbReference type="CDD" id="cd05466">
    <property type="entry name" value="PBP2_LTTR_substrate"/>
    <property type="match status" value="1"/>
</dbReference>
<dbReference type="InterPro" id="IPR050950">
    <property type="entry name" value="HTH-type_LysR_regulators"/>
</dbReference>
<evidence type="ECO:0000256" key="3">
    <source>
        <dbReference type="ARBA" id="ARBA00023125"/>
    </source>
</evidence>
<dbReference type="SUPFAM" id="SSF53850">
    <property type="entry name" value="Periplasmic binding protein-like II"/>
    <property type="match status" value="1"/>
</dbReference>
<comment type="caution">
    <text evidence="6">The sequence shown here is derived from an EMBL/GenBank/DDBJ whole genome shotgun (WGS) entry which is preliminary data.</text>
</comment>
<dbReference type="InterPro" id="IPR005119">
    <property type="entry name" value="LysR_subst-bd"/>
</dbReference>
<dbReference type="PANTHER" id="PTHR30419">
    <property type="entry name" value="HTH-TYPE TRANSCRIPTIONAL REGULATOR YBHD"/>
    <property type="match status" value="1"/>
</dbReference>
<gene>
    <name evidence="6" type="ORF">LKD32_03755</name>
</gene>
<dbReference type="PROSITE" id="PS51257">
    <property type="entry name" value="PROKAR_LIPOPROTEIN"/>
    <property type="match status" value="1"/>
</dbReference>
<dbReference type="Gene3D" id="3.40.190.290">
    <property type="match status" value="1"/>
</dbReference>
<dbReference type="PROSITE" id="PS50931">
    <property type="entry name" value="HTH_LYSR"/>
    <property type="match status" value="1"/>
</dbReference>
<dbReference type="SUPFAM" id="SSF46785">
    <property type="entry name" value="Winged helix' DNA-binding domain"/>
    <property type="match status" value="1"/>
</dbReference>
<feature type="domain" description="HTH lysR-type" evidence="5">
    <location>
        <begin position="1"/>
        <end position="58"/>
    </location>
</feature>
<evidence type="ECO:0000313" key="7">
    <source>
        <dbReference type="Proteomes" id="UP001198962"/>
    </source>
</evidence>
<dbReference type="AlphaFoldDB" id="A0AAE3ANP0"/>
<keyword evidence="2" id="KW-0805">Transcription regulation</keyword>
<accession>A0AAE3ANP0</accession>
<evidence type="ECO:0000256" key="2">
    <source>
        <dbReference type="ARBA" id="ARBA00023015"/>
    </source>
</evidence>
<dbReference type="Proteomes" id="UP001198962">
    <property type="component" value="Unassembled WGS sequence"/>
</dbReference>
<evidence type="ECO:0000313" key="6">
    <source>
        <dbReference type="EMBL" id="MCC2164006.1"/>
    </source>
</evidence>
<dbReference type="EMBL" id="JAJEPU010000007">
    <property type="protein sequence ID" value="MCC2164006.1"/>
    <property type="molecule type" value="Genomic_DNA"/>
</dbReference>
<protein>
    <submittedName>
        <fullName evidence="6">LysR family transcriptional regulator</fullName>
    </submittedName>
</protein>
<sequence>MNTKQYNYLITIASCQGISAASEKLGISQAALSKFLAEQERILGVKLFVRYRKHMYPTPAGKLYLDAAQNILTVKNSTLQTINRLTHGISDPIRIASTPYRGAELFSRVFSRFSSLFPTVDLSLSEIYSSHQEEEIHRSHVDFAFGVNLHANYSDVCNLPVCREELVLAVPSFHPLAHLADPDQLVSIPIQAFRDTPFILPSQKNNIRIVAEKLFQSAGFAPVIAFESGNGMTVDAMIRKGAGVGFISSRYVKPTAELAYFRLDPPCFEISYLRYKRGRLLTDVERCLLGILIEERLKTPSQELIPDPEIESFLKEVHPQ</sequence>
<keyword evidence="7" id="KW-1185">Reference proteome</keyword>
<name>A0AAE3ANP0_9FIRM</name>
<dbReference type="InterPro" id="IPR000847">
    <property type="entry name" value="LysR_HTH_N"/>
</dbReference>
<reference evidence="6" key="1">
    <citation type="submission" date="2021-10" db="EMBL/GenBank/DDBJ databases">
        <title>Anaerobic single-cell dispensing facilitates the cultivation of human gut bacteria.</title>
        <authorList>
            <person name="Afrizal A."/>
        </authorList>
    </citation>
    <scope>NUCLEOTIDE SEQUENCE</scope>
    <source>
        <strain evidence="6">CLA-AA-H274</strain>
    </source>
</reference>
<organism evidence="6 7">
    <name type="scientific">Brotaphodocola catenula</name>
    <dbReference type="NCBI Taxonomy" id="2885361"/>
    <lineage>
        <taxon>Bacteria</taxon>
        <taxon>Bacillati</taxon>
        <taxon>Bacillota</taxon>
        <taxon>Clostridia</taxon>
        <taxon>Lachnospirales</taxon>
        <taxon>Lachnospiraceae</taxon>
        <taxon>Brotaphodocola</taxon>
    </lineage>
</organism>
<keyword evidence="3" id="KW-0238">DNA-binding</keyword>
<evidence type="ECO:0000259" key="5">
    <source>
        <dbReference type="PROSITE" id="PS50931"/>
    </source>
</evidence>
<dbReference type="GO" id="GO:0005829">
    <property type="term" value="C:cytosol"/>
    <property type="evidence" value="ECO:0007669"/>
    <property type="project" value="TreeGrafter"/>
</dbReference>
<keyword evidence="4" id="KW-0804">Transcription</keyword>
<dbReference type="InterPro" id="IPR036388">
    <property type="entry name" value="WH-like_DNA-bd_sf"/>
</dbReference>
<evidence type="ECO:0000256" key="1">
    <source>
        <dbReference type="ARBA" id="ARBA00009437"/>
    </source>
</evidence>
<dbReference type="RefSeq" id="WP_308450752.1">
    <property type="nucleotide sequence ID" value="NZ_JAJEPU010000007.1"/>
</dbReference>
<dbReference type="GO" id="GO:0003677">
    <property type="term" value="F:DNA binding"/>
    <property type="evidence" value="ECO:0007669"/>
    <property type="project" value="UniProtKB-KW"/>
</dbReference>
<dbReference type="PANTHER" id="PTHR30419:SF8">
    <property type="entry name" value="NITROGEN ASSIMILATION TRANSCRIPTIONAL ACTIVATOR-RELATED"/>
    <property type="match status" value="1"/>
</dbReference>
<dbReference type="Pfam" id="PF03466">
    <property type="entry name" value="LysR_substrate"/>
    <property type="match status" value="1"/>
</dbReference>
<dbReference type="Gene3D" id="1.10.10.10">
    <property type="entry name" value="Winged helix-like DNA-binding domain superfamily/Winged helix DNA-binding domain"/>
    <property type="match status" value="1"/>
</dbReference>
<comment type="similarity">
    <text evidence="1">Belongs to the LysR transcriptional regulatory family.</text>
</comment>
<evidence type="ECO:0000256" key="4">
    <source>
        <dbReference type="ARBA" id="ARBA00023163"/>
    </source>
</evidence>
<proteinExistence type="inferred from homology"/>
<dbReference type="GO" id="GO:0003700">
    <property type="term" value="F:DNA-binding transcription factor activity"/>
    <property type="evidence" value="ECO:0007669"/>
    <property type="project" value="InterPro"/>
</dbReference>